<dbReference type="PATRIC" id="fig|1094558.3.peg.921"/>
<keyword evidence="6" id="KW-0449">Lipoprotein</keyword>
<proteinExistence type="inferred from homology"/>
<evidence type="ECO:0000256" key="6">
    <source>
        <dbReference type="ARBA" id="ARBA00023288"/>
    </source>
</evidence>
<evidence type="ECO:0000256" key="5">
    <source>
        <dbReference type="ARBA" id="ARBA00023237"/>
    </source>
</evidence>
<organism evidence="9 10">
    <name type="scientific">Bartonella tamiae Th239</name>
    <dbReference type="NCBI Taxonomy" id="1094558"/>
    <lineage>
        <taxon>Bacteria</taxon>
        <taxon>Pseudomonadati</taxon>
        <taxon>Pseudomonadota</taxon>
        <taxon>Alphaproteobacteria</taxon>
        <taxon>Hyphomicrobiales</taxon>
        <taxon>Bartonellaceae</taxon>
        <taxon>Bartonella</taxon>
    </lineage>
</organism>
<dbReference type="Pfam" id="PF26368">
    <property type="entry name" value="OMP10"/>
    <property type="match status" value="1"/>
</dbReference>
<dbReference type="Proteomes" id="UP000008952">
    <property type="component" value="Unassembled WGS sequence"/>
</dbReference>
<dbReference type="OrthoDB" id="7889062at2"/>
<dbReference type="InterPro" id="IPR049857">
    <property type="entry name" value="Omp10-like"/>
</dbReference>
<keyword evidence="4" id="KW-0564">Palmitate</keyword>
<name>J1JZA7_9HYPH</name>
<reference evidence="9 10" key="1">
    <citation type="submission" date="2012-03" db="EMBL/GenBank/DDBJ databases">
        <title>The Genome Sequence of Bartonella tamiae Th239.</title>
        <authorList>
            <consortium name="The Broad Institute Genome Sequencing Platform"/>
            <consortium name="The Broad Institute Genome Sequencing Center for Infectious Disease"/>
            <person name="Feldgarden M."/>
            <person name="Kirby J."/>
            <person name="Kosoy M."/>
            <person name="Birtles R."/>
            <person name="Probert W.S."/>
            <person name="Chiaraviglio L."/>
            <person name="Young S.K."/>
            <person name="Zeng Q."/>
            <person name="Gargeya S."/>
            <person name="Fitzgerald M."/>
            <person name="Haas B."/>
            <person name="Abouelleil A."/>
            <person name="Alvarado L."/>
            <person name="Arachchi H.M."/>
            <person name="Berlin A."/>
            <person name="Chapman S.B."/>
            <person name="Gearin G."/>
            <person name="Goldberg J."/>
            <person name="Griggs A."/>
            <person name="Gujja S."/>
            <person name="Hansen M."/>
            <person name="Heiman D."/>
            <person name="Howarth C."/>
            <person name="Larimer J."/>
            <person name="Lui A."/>
            <person name="MacDonald P.J.P."/>
            <person name="McCowen C."/>
            <person name="Montmayeur A."/>
            <person name="Murphy C."/>
            <person name="Neiman D."/>
            <person name="Pearson M."/>
            <person name="Priest M."/>
            <person name="Roberts A."/>
            <person name="Saif S."/>
            <person name="Shea T."/>
            <person name="Sisk P."/>
            <person name="Stolte C."/>
            <person name="Sykes S."/>
            <person name="Wortman J."/>
            <person name="Nusbaum C."/>
            <person name="Birren B."/>
        </authorList>
    </citation>
    <scope>NUCLEOTIDE SEQUENCE [LARGE SCALE GENOMIC DNA]</scope>
    <source>
        <strain evidence="9 10">Th239</strain>
    </source>
</reference>
<keyword evidence="3" id="KW-0472">Membrane</keyword>
<evidence type="ECO:0000256" key="3">
    <source>
        <dbReference type="ARBA" id="ARBA00023136"/>
    </source>
</evidence>
<feature type="signal peptide" evidence="8">
    <location>
        <begin position="1"/>
        <end position="18"/>
    </location>
</feature>
<gene>
    <name evidence="9" type="ORF">ME5_00838</name>
</gene>
<dbReference type="AlphaFoldDB" id="J1JZA7"/>
<sequence length="124" mass="13769">MKRYVLITYCTFVSFLLAACSLSQNYGQNPVVQNVPQGIAGQWVDSNGIVSSFHNNVFETRAADTNEKLSEGNYIFRNPQLVEIEMRSIIRGTVSRVNCALSNNAMQLLCTTSNGAQFALNRKV</sequence>
<dbReference type="PROSITE" id="PS51257">
    <property type="entry name" value="PROKAR_LIPOPROTEIN"/>
    <property type="match status" value="1"/>
</dbReference>
<keyword evidence="2 8" id="KW-0732">Signal</keyword>
<keyword evidence="10" id="KW-1185">Reference proteome</keyword>
<evidence type="ECO:0008006" key="11">
    <source>
        <dbReference type="Google" id="ProtNLM"/>
    </source>
</evidence>
<evidence type="ECO:0000256" key="2">
    <source>
        <dbReference type="ARBA" id="ARBA00022729"/>
    </source>
</evidence>
<dbReference type="RefSeq" id="WP_008038776.1">
    <property type="nucleotide sequence ID" value="NZ_JH725147.1"/>
</dbReference>
<comment type="similarity">
    <text evidence="7">Belongs to the rhizobiaceae omp10 lipoprotein family.</text>
</comment>
<keyword evidence="5" id="KW-0998">Cell outer membrane</keyword>
<accession>J1JZA7</accession>
<dbReference type="eggNOG" id="ENOG5032VTZ">
    <property type="taxonomic scope" value="Bacteria"/>
</dbReference>
<evidence type="ECO:0000256" key="1">
    <source>
        <dbReference type="ARBA" id="ARBA00004459"/>
    </source>
</evidence>
<evidence type="ECO:0000313" key="9">
    <source>
        <dbReference type="EMBL" id="EJF90437.1"/>
    </source>
</evidence>
<evidence type="ECO:0000256" key="4">
    <source>
        <dbReference type="ARBA" id="ARBA00023139"/>
    </source>
</evidence>
<dbReference type="STRING" id="1094558.ME5_00838"/>
<evidence type="ECO:0000256" key="7">
    <source>
        <dbReference type="ARBA" id="ARBA00044505"/>
    </source>
</evidence>
<feature type="chain" id="PRO_5003744517" description="Outer membrane lipoprotein omp10" evidence="8">
    <location>
        <begin position="19"/>
        <end position="124"/>
    </location>
</feature>
<evidence type="ECO:0000256" key="8">
    <source>
        <dbReference type="SAM" id="SignalP"/>
    </source>
</evidence>
<dbReference type="EMBL" id="AIMB01000007">
    <property type="protein sequence ID" value="EJF90437.1"/>
    <property type="molecule type" value="Genomic_DNA"/>
</dbReference>
<protein>
    <recommendedName>
        <fullName evidence="11">Outer membrane lipoprotein omp10</fullName>
    </recommendedName>
</protein>
<comment type="caution">
    <text evidence="9">The sequence shown here is derived from an EMBL/GenBank/DDBJ whole genome shotgun (WGS) entry which is preliminary data.</text>
</comment>
<comment type="subcellular location">
    <subcellularLocation>
        <location evidence="1">Cell outer membrane</location>
        <topology evidence="1">Lipid-anchor</topology>
    </subcellularLocation>
</comment>
<dbReference type="HOGENOM" id="CLU_136213_1_0_5"/>
<evidence type="ECO:0000313" key="10">
    <source>
        <dbReference type="Proteomes" id="UP000008952"/>
    </source>
</evidence>